<evidence type="ECO:0000313" key="3">
    <source>
        <dbReference type="Proteomes" id="UP001379533"/>
    </source>
</evidence>
<dbReference type="SUPFAM" id="SSF54593">
    <property type="entry name" value="Glyoxalase/Bleomycin resistance protein/Dihydroxybiphenyl dioxygenase"/>
    <property type="match status" value="1"/>
</dbReference>
<dbReference type="EMBL" id="CP089982">
    <property type="protein sequence ID" value="WXA94149.1"/>
    <property type="molecule type" value="Genomic_DNA"/>
</dbReference>
<dbReference type="Proteomes" id="UP001379533">
    <property type="component" value="Chromosome"/>
</dbReference>
<keyword evidence="3" id="KW-1185">Reference proteome</keyword>
<accession>A0ABZ2KB92</accession>
<dbReference type="InterPro" id="IPR037523">
    <property type="entry name" value="VOC_core"/>
</dbReference>
<proteinExistence type="predicted"/>
<dbReference type="RefSeq" id="WP_394844751.1">
    <property type="nucleotide sequence ID" value="NZ_CP089982.1"/>
</dbReference>
<dbReference type="InterPro" id="IPR029068">
    <property type="entry name" value="Glyas_Bleomycin-R_OHBP_Dase"/>
</dbReference>
<name>A0ABZ2KB92_9BACT</name>
<protein>
    <submittedName>
        <fullName evidence="2">VOC family protein</fullName>
    </submittedName>
</protein>
<reference evidence="2 3" key="1">
    <citation type="submission" date="2021-12" db="EMBL/GenBank/DDBJ databases">
        <title>Discovery of the Pendulisporaceae a myxobacterial family with distinct sporulation behavior and unique specialized metabolism.</title>
        <authorList>
            <person name="Garcia R."/>
            <person name="Popoff A."/>
            <person name="Bader C.D."/>
            <person name="Loehr J."/>
            <person name="Walesch S."/>
            <person name="Walt C."/>
            <person name="Boldt J."/>
            <person name="Bunk B."/>
            <person name="Haeckl F.J.F.P.J."/>
            <person name="Gunesch A.P."/>
            <person name="Birkelbach J."/>
            <person name="Nuebel U."/>
            <person name="Pietschmann T."/>
            <person name="Bach T."/>
            <person name="Mueller R."/>
        </authorList>
    </citation>
    <scope>NUCLEOTIDE SEQUENCE [LARGE SCALE GENOMIC DNA]</scope>
    <source>
        <strain evidence="2 3">MSr12523</strain>
    </source>
</reference>
<gene>
    <name evidence="2" type="ORF">LZC95_47860</name>
</gene>
<dbReference type="InterPro" id="IPR004360">
    <property type="entry name" value="Glyas_Fos-R_dOase_dom"/>
</dbReference>
<organism evidence="2 3">
    <name type="scientific">Pendulispora brunnea</name>
    <dbReference type="NCBI Taxonomy" id="2905690"/>
    <lineage>
        <taxon>Bacteria</taxon>
        <taxon>Pseudomonadati</taxon>
        <taxon>Myxococcota</taxon>
        <taxon>Myxococcia</taxon>
        <taxon>Myxococcales</taxon>
        <taxon>Sorangiineae</taxon>
        <taxon>Pendulisporaceae</taxon>
        <taxon>Pendulispora</taxon>
    </lineage>
</organism>
<evidence type="ECO:0000313" key="2">
    <source>
        <dbReference type="EMBL" id="WXA94149.1"/>
    </source>
</evidence>
<dbReference type="PROSITE" id="PS51819">
    <property type="entry name" value="VOC"/>
    <property type="match status" value="1"/>
</dbReference>
<dbReference type="Gene3D" id="3.10.180.10">
    <property type="entry name" value="2,3-Dihydroxybiphenyl 1,2-Dioxygenase, domain 1"/>
    <property type="match status" value="1"/>
</dbReference>
<feature type="domain" description="VOC" evidence="1">
    <location>
        <begin position="16"/>
        <end position="157"/>
    </location>
</feature>
<sequence length="221" mass="24233">MTTAIEKEKARPVDMKLEVIVIPVSDVDRAKAFYERLGWRLDADFGDGDDFRVIQFTPPGSGASVIFGKNVTAAAPGTAQGLYLIVADIEAARAELLARGVDVSEPFHHAGDGYGGMDEPYLFGRRRVRGADPEHRSYRSYASFRDPDGNGWLLQEVTSRLAGRVDANTTAFASASDLAGAFRRAAAAHGEYEKQLGHHDDNWPDWYADYMVREQAGKPAP</sequence>
<dbReference type="Pfam" id="PF00903">
    <property type="entry name" value="Glyoxalase"/>
    <property type="match status" value="1"/>
</dbReference>
<evidence type="ECO:0000259" key="1">
    <source>
        <dbReference type="PROSITE" id="PS51819"/>
    </source>
</evidence>